<proteinExistence type="predicted"/>
<organism evidence="1">
    <name type="scientific">marine sediment metagenome</name>
    <dbReference type="NCBI Taxonomy" id="412755"/>
    <lineage>
        <taxon>unclassified sequences</taxon>
        <taxon>metagenomes</taxon>
        <taxon>ecological metagenomes</taxon>
    </lineage>
</organism>
<comment type="caution">
    <text evidence="1">The sequence shown here is derived from an EMBL/GenBank/DDBJ whole genome shotgun (WGS) entry which is preliminary data.</text>
</comment>
<name>X1RZ91_9ZZZZ</name>
<protein>
    <submittedName>
        <fullName evidence="1">Uncharacterized protein</fullName>
    </submittedName>
</protein>
<gene>
    <name evidence="1" type="ORF">S12H4_12748</name>
</gene>
<accession>X1RZ91</accession>
<dbReference type="AlphaFoldDB" id="X1RZ91"/>
<sequence>MGKKRPAAFEKAPRGMQDAAKKLLDAYVTLVSAEKDLLGYSVYTNVHGLAGRTAHTIERLNEAIRMGNLKKK</sequence>
<reference evidence="1" key="1">
    <citation type="journal article" date="2014" name="Front. Microbiol.">
        <title>High frequency of phylogenetically diverse reductive dehalogenase-homologous genes in deep subseafloor sedimentary metagenomes.</title>
        <authorList>
            <person name="Kawai M."/>
            <person name="Futagami T."/>
            <person name="Toyoda A."/>
            <person name="Takaki Y."/>
            <person name="Nishi S."/>
            <person name="Hori S."/>
            <person name="Arai W."/>
            <person name="Tsubouchi T."/>
            <person name="Morono Y."/>
            <person name="Uchiyama I."/>
            <person name="Ito T."/>
            <person name="Fujiyama A."/>
            <person name="Inagaki F."/>
            <person name="Takami H."/>
        </authorList>
    </citation>
    <scope>NUCLEOTIDE SEQUENCE</scope>
    <source>
        <strain evidence="1">Expedition CK06-06</strain>
    </source>
</reference>
<dbReference type="EMBL" id="BARW01006086">
    <property type="protein sequence ID" value="GAI86092.1"/>
    <property type="molecule type" value="Genomic_DNA"/>
</dbReference>
<evidence type="ECO:0000313" key="1">
    <source>
        <dbReference type="EMBL" id="GAI86092.1"/>
    </source>
</evidence>